<comment type="caution">
    <text evidence="2">The sequence shown here is derived from an EMBL/GenBank/DDBJ whole genome shotgun (WGS) entry which is preliminary data.</text>
</comment>
<dbReference type="Proteomes" id="UP000255355">
    <property type="component" value="Unassembled WGS sequence"/>
</dbReference>
<evidence type="ECO:0000313" key="3">
    <source>
        <dbReference type="Proteomes" id="UP000255355"/>
    </source>
</evidence>
<dbReference type="AlphaFoldDB" id="A0A370HK36"/>
<reference evidence="2 3" key="1">
    <citation type="submission" date="2018-07" db="EMBL/GenBank/DDBJ databases">
        <title>Genomic Encyclopedia of Type Strains, Phase IV (KMG-IV): sequencing the most valuable type-strain genomes for metagenomic binning, comparative biology and taxonomic classification.</title>
        <authorList>
            <person name="Goeker M."/>
        </authorList>
    </citation>
    <scope>NUCLEOTIDE SEQUENCE [LARGE SCALE GENOMIC DNA]</scope>
    <source>
        <strain evidence="2 3">DSM 44952</strain>
    </source>
</reference>
<feature type="compositionally biased region" description="Low complexity" evidence="1">
    <location>
        <begin position="8"/>
        <end position="18"/>
    </location>
</feature>
<feature type="region of interest" description="Disordered" evidence="1">
    <location>
        <begin position="1"/>
        <end position="28"/>
    </location>
</feature>
<evidence type="ECO:0000256" key="1">
    <source>
        <dbReference type="SAM" id="MobiDB-lite"/>
    </source>
</evidence>
<name>A0A370HK36_9NOCA</name>
<sequence>MNQLLQYSGTRASAAGSDGSDDCADEPRNLSYPRARTILRAHDRHLGCRQWIAAAAFLSAGLDDE</sequence>
<protein>
    <submittedName>
        <fullName evidence="2">Uncharacterized protein</fullName>
    </submittedName>
</protein>
<evidence type="ECO:0000313" key="2">
    <source>
        <dbReference type="EMBL" id="RDI55879.1"/>
    </source>
</evidence>
<accession>A0A370HK36</accession>
<proteinExistence type="predicted"/>
<gene>
    <name evidence="2" type="ORF">DFR68_101715</name>
</gene>
<dbReference type="OrthoDB" id="4558548at2"/>
<keyword evidence="3" id="KW-1185">Reference proteome</keyword>
<organism evidence="2 3">
    <name type="scientific">Nocardia mexicana</name>
    <dbReference type="NCBI Taxonomy" id="279262"/>
    <lineage>
        <taxon>Bacteria</taxon>
        <taxon>Bacillati</taxon>
        <taxon>Actinomycetota</taxon>
        <taxon>Actinomycetes</taxon>
        <taxon>Mycobacteriales</taxon>
        <taxon>Nocardiaceae</taxon>
        <taxon>Nocardia</taxon>
    </lineage>
</organism>
<dbReference type="RefSeq" id="WP_068016993.1">
    <property type="nucleotide sequence ID" value="NZ_QQAZ01000001.1"/>
</dbReference>
<dbReference type="EMBL" id="QQAZ01000001">
    <property type="protein sequence ID" value="RDI55879.1"/>
    <property type="molecule type" value="Genomic_DNA"/>
</dbReference>